<feature type="region of interest" description="Disordered" evidence="1">
    <location>
        <begin position="354"/>
        <end position="379"/>
    </location>
</feature>
<comment type="caution">
    <text evidence="2">The sequence shown here is derived from an EMBL/GenBank/DDBJ whole genome shotgun (WGS) entry which is preliminary data.</text>
</comment>
<dbReference type="Proteomes" id="UP000054251">
    <property type="component" value="Unassembled WGS sequence"/>
</dbReference>
<evidence type="ECO:0000313" key="2">
    <source>
        <dbReference type="EMBL" id="KSA00551.1"/>
    </source>
</evidence>
<protein>
    <submittedName>
        <fullName evidence="2">Uncharacterized protein</fullName>
    </submittedName>
</protein>
<feature type="region of interest" description="Disordered" evidence="1">
    <location>
        <begin position="407"/>
        <end position="441"/>
    </location>
</feature>
<proteinExistence type="predicted"/>
<evidence type="ECO:0000256" key="1">
    <source>
        <dbReference type="SAM" id="MobiDB-lite"/>
    </source>
</evidence>
<feature type="compositionally biased region" description="Basic and acidic residues" evidence="1">
    <location>
        <begin position="427"/>
        <end position="436"/>
    </location>
</feature>
<feature type="region of interest" description="Disordered" evidence="1">
    <location>
        <begin position="275"/>
        <end position="310"/>
    </location>
</feature>
<feature type="compositionally biased region" description="Polar residues" evidence="1">
    <location>
        <begin position="539"/>
        <end position="559"/>
    </location>
</feature>
<dbReference type="GeneID" id="26840701"/>
<organism evidence="2 3">
    <name type="scientific">Debaryomyces fabryi</name>
    <dbReference type="NCBI Taxonomy" id="58627"/>
    <lineage>
        <taxon>Eukaryota</taxon>
        <taxon>Fungi</taxon>
        <taxon>Dikarya</taxon>
        <taxon>Ascomycota</taxon>
        <taxon>Saccharomycotina</taxon>
        <taxon>Pichiomycetes</taxon>
        <taxon>Debaryomycetaceae</taxon>
        <taxon>Debaryomyces</taxon>
    </lineage>
</organism>
<dbReference type="RefSeq" id="XP_015466653.1">
    <property type="nucleotide sequence ID" value="XM_015612521.1"/>
</dbReference>
<feature type="compositionally biased region" description="Polar residues" evidence="1">
    <location>
        <begin position="286"/>
        <end position="308"/>
    </location>
</feature>
<reference evidence="2 3" key="1">
    <citation type="submission" date="2015-11" db="EMBL/GenBank/DDBJ databases">
        <title>The genome of Debaryomyces fabryi.</title>
        <authorList>
            <person name="Tafer H."/>
            <person name="Lopandic K."/>
        </authorList>
    </citation>
    <scope>NUCLEOTIDE SEQUENCE [LARGE SCALE GENOMIC DNA]</scope>
    <source>
        <strain evidence="2 3">CBS 789</strain>
    </source>
</reference>
<feature type="compositionally biased region" description="Low complexity" evidence="1">
    <location>
        <begin position="526"/>
        <end position="538"/>
    </location>
</feature>
<accession>A0A0V1PWC9</accession>
<evidence type="ECO:0000313" key="3">
    <source>
        <dbReference type="Proteomes" id="UP000054251"/>
    </source>
</evidence>
<name>A0A0V1PWC9_9ASCO</name>
<gene>
    <name evidence="2" type="ORF">AC631_03692</name>
</gene>
<feature type="region of interest" description="Disordered" evidence="1">
    <location>
        <begin position="526"/>
        <end position="575"/>
    </location>
</feature>
<keyword evidence="3" id="KW-1185">Reference proteome</keyword>
<dbReference type="AlphaFoldDB" id="A0A0V1PWC9"/>
<dbReference type="OrthoDB" id="4018690at2759"/>
<sequence>MESLELDSTHDLLNRYKTKDGKNDDITIYSDEESIFNSPSIELGRSAVKNAKGSSPFKRFDMGRSNSLSPSKKVRNDYQDHLHRMRGTSNTGSPLKRNNYDLSEYNDFDDIKGMSGLNIDSLSGSDSTMDKEIQRILDMSSLKLPKLQDDHGKDKTELLIKETHKLISTVPASITSSKEGEAYQKMLTTSINKLIKQVETMKRDVDKKDSDAKSNRIQLSNLEMKMGLYQRENSDLKKELNQAKRRSVTPQNDTRENDLLRTKLIKYRNLYTESERENQELKSKLSGGNESARQQTPVLEARPTSQAKSVDIPSAMATPIASVALLQDAYKHRLIELQNQLSDIINDVKDEPLQPEVQPMDVPKQPPHQVAESNEIQDSYSQPSLRMLAIFEDLVRAMKNESIESKPLEKQYIERQSLPKETPPNEPMEKESEKDQANPNDPVLEKILTSIDKNNQMYNKLLEVFNSNTKEQQVHINEPIVSPKLEEDHHIDPREREKDIVFQCYVCCPQNHKFHAKRPCKRCSAASSEASGSAGNSATHSATHSAGNSASDSTSNPQVRDSVPNHMADFSDSKDNKTINLMGEYKWTI</sequence>
<dbReference type="EMBL" id="LMYN01000083">
    <property type="protein sequence ID" value="KSA00551.1"/>
    <property type="molecule type" value="Genomic_DNA"/>
</dbReference>